<reference evidence="8" key="1">
    <citation type="submission" date="2021-01" db="EMBL/GenBank/DDBJ databases">
        <authorList>
            <consortium name="Genoscope - CEA"/>
            <person name="William W."/>
        </authorList>
    </citation>
    <scope>NUCLEOTIDE SEQUENCE</scope>
</reference>
<keyword evidence="4" id="KW-0418">Kinase</keyword>
<evidence type="ECO:0000256" key="1">
    <source>
        <dbReference type="ARBA" id="ARBA00022527"/>
    </source>
</evidence>
<dbReference type="AlphaFoldDB" id="A0A8S1QV40"/>
<evidence type="ECO:0000256" key="4">
    <source>
        <dbReference type="ARBA" id="ARBA00022777"/>
    </source>
</evidence>
<organism evidence="8 9">
    <name type="scientific">Paramecium sonneborni</name>
    <dbReference type="NCBI Taxonomy" id="65129"/>
    <lineage>
        <taxon>Eukaryota</taxon>
        <taxon>Sar</taxon>
        <taxon>Alveolata</taxon>
        <taxon>Ciliophora</taxon>
        <taxon>Intramacronucleata</taxon>
        <taxon>Oligohymenophorea</taxon>
        <taxon>Peniculida</taxon>
        <taxon>Parameciidae</taxon>
        <taxon>Paramecium</taxon>
    </lineage>
</organism>
<name>A0A8S1QV40_9CILI</name>
<proteinExistence type="predicted"/>
<dbReference type="InterPro" id="IPR017441">
    <property type="entry name" value="Protein_kinase_ATP_BS"/>
</dbReference>
<dbReference type="OrthoDB" id="504170at2759"/>
<dbReference type="EMBL" id="CAJJDN010000119">
    <property type="protein sequence ID" value="CAD8119102.1"/>
    <property type="molecule type" value="Genomic_DNA"/>
</dbReference>
<protein>
    <recommendedName>
        <fullName evidence="7">Protein kinase domain-containing protein</fullName>
    </recommendedName>
</protein>
<keyword evidence="1" id="KW-0723">Serine/threonine-protein kinase</keyword>
<gene>
    <name evidence="8" type="ORF">PSON_ATCC_30995.1.T1190185</name>
</gene>
<dbReference type="FunFam" id="3.30.200.20:FF:000003">
    <property type="entry name" value="Non-specific serine/threonine protein kinase"/>
    <property type="match status" value="1"/>
</dbReference>
<dbReference type="GO" id="GO:0005524">
    <property type="term" value="F:ATP binding"/>
    <property type="evidence" value="ECO:0007669"/>
    <property type="project" value="UniProtKB-UniRule"/>
</dbReference>
<sequence>MNKQQSIGQYVFGKTLGEGTFGKVKLATHQTTQEKVAIKILEKSKIVDTSDIERVTREIQILKQIRHPNLVQLYEKLKNNCFQQWNIQMVENYLITLFKIRD</sequence>
<evidence type="ECO:0000256" key="2">
    <source>
        <dbReference type="ARBA" id="ARBA00022679"/>
    </source>
</evidence>
<evidence type="ECO:0000313" key="9">
    <source>
        <dbReference type="Proteomes" id="UP000692954"/>
    </source>
</evidence>
<dbReference type="InterPro" id="IPR000719">
    <property type="entry name" value="Prot_kinase_dom"/>
</dbReference>
<keyword evidence="9" id="KW-1185">Reference proteome</keyword>
<dbReference type="Pfam" id="PF00069">
    <property type="entry name" value="Pkinase"/>
    <property type="match status" value="1"/>
</dbReference>
<dbReference type="PROSITE" id="PS00107">
    <property type="entry name" value="PROTEIN_KINASE_ATP"/>
    <property type="match status" value="1"/>
</dbReference>
<dbReference type="PANTHER" id="PTHR24346">
    <property type="entry name" value="MAP/MICROTUBULE AFFINITY-REGULATING KINASE"/>
    <property type="match status" value="1"/>
</dbReference>
<dbReference type="GO" id="GO:0004674">
    <property type="term" value="F:protein serine/threonine kinase activity"/>
    <property type="evidence" value="ECO:0007669"/>
    <property type="project" value="UniProtKB-KW"/>
</dbReference>
<dbReference type="GO" id="GO:0005737">
    <property type="term" value="C:cytoplasm"/>
    <property type="evidence" value="ECO:0007669"/>
    <property type="project" value="TreeGrafter"/>
</dbReference>
<evidence type="ECO:0000256" key="6">
    <source>
        <dbReference type="PROSITE-ProRule" id="PRU10141"/>
    </source>
</evidence>
<evidence type="ECO:0000313" key="8">
    <source>
        <dbReference type="EMBL" id="CAD8119102.1"/>
    </source>
</evidence>
<dbReference type="Proteomes" id="UP000692954">
    <property type="component" value="Unassembled WGS sequence"/>
</dbReference>
<keyword evidence="5 6" id="KW-0067">ATP-binding</keyword>
<evidence type="ECO:0000256" key="5">
    <source>
        <dbReference type="ARBA" id="ARBA00022840"/>
    </source>
</evidence>
<dbReference type="PANTHER" id="PTHR24346:SF82">
    <property type="entry name" value="KP78A-RELATED"/>
    <property type="match status" value="1"/>
</dbReference>
<keyword evidence="2" id="KW-0808">Transferase</keyword>
<keyword evidence="3 6" id="KW-0547">Nucleotide-binding</keyword>
<dbReference type="PROSITE" id="PS50011">
    <property type="entry name" value="PROTEIN_KINASE_DOM"/>
    <property type="match status" value="1"/>
</dbReference>
<evidence type="ECO:0000256" key="3">
    <source>
        <dbReference type="ARBA" id="ARBA00022741"/>
    </source>
</evidence>
<dbReference type="GO" id="GO:0035556">
    <property type="term" value="P:intracellular signal transduction"/>
    <property type="evidence" value="ECO:0007669"/>
    <property type="project" value="TreeGrafter"/>
</dbReference>
<accession>A0A8S1QV40</accession>
<comment type="caution">
    <text evidence="8">The sequence shown here is derived from an EMBL/GenBank/DDBJ whole genome shotgun (WGS) entry which is preliminary data.</text>
</comment>
<evidence type="ECO:0000259" key="7">
    <source>
        <dbReference type="PROSITE" id="PS50011"/>
    </source>
</evidence>
<feature type="domain" description="Protein kinase" evidence="7">
    <location>
        <begin position="10"/>
        <end position="102"/>
    </location>
</feature>
<feature type="binding site" evidence="6">
    <location>
        <position position="39"/>
    </location>
    <ligand>
        <name>ATP</name>
        <dbReference type="ChEBI" id="CHEBI:30616"/>
    </ligand>
</feature>